<evidence type="ECO:0000256" key="1">
    <source>
        <dbReference type="ARBA" id="ARBA00012513"/>
    </source>
</evidence>
<dbReference type="RefSeq" id="XP_024501644.1">
    <property type="nucleotide sequence ID" value="XM_024647580.1"/>
</dbReference>
<keyword evidence="3" id="KW-0808">Transferase</keyword>
<keyword evidence="10" id="KW-0131">Cell cycle</keyword>
<dbReference type="PROSITE" id="PS50011">
    <property type="entry name" value="PROTEIN_KINASE_DOM"/>
    <property type="match status" value="1"/>
</dbReference>
<evidence type="ECO:0000256" key="6">
    <source>
        <dbReference type="ARBA" id="ARBA00022840"/>
    </source>
</evidence>
<dbReference type="STRING" id="34506.A0A090L2V6"/>
<dbReference type="SUPFAM" id="SSF56112">
    <property type="entry name" value="Protein kinase-like (PK-like)"/>
    <property type="match status" value="1"/>
</dbReference>
<dbReference type="PANTHER" id="PTHR44167:SF23">
    <property type="entry name" value="CDC7 KINASE, ISOFORM A-RELATED"/>
    <property type="match status" value="1"/>
</dbReference>
<evidence type="ECO:0000256" key="2">
    <source>
        <dbReference type="ARBA" id="ARBA00022527"/>
    </source>
</evidence>
<evidence type="ECO:0000313" key="11">
    <source>
        <dbReference type="Proteomes" id="UP000035682"/>
    </source>
</evidence>
<dbReference type="GO" id="GO:0051301">
    <property type="term" value="P:cell division"/>
    <property type="evidence" value="ECO:0007669"/>
    <property type="project" value="UniProtKB-KW"/>
</dbReference>
<evidence type="ECO:0000313" key="13">
    <source>
        <dbReference type="WormBase" id="SRAE_1000071500"/>
    </source>
</evidence>
<dbReference type="Gene3D" id="1.10.510.10">
    <property type="entry name" value="Transferase(Phosphotransferase) domain 1"/>
    <property type="match status" value="1"/>
</dbReference>
<dbReference type="GO" id="GO:0044773">
    <property type="term" value="P:mitotic DNA damage checkpoint signaling"/>
    <property type="evidence" value="ECO:0007669"/>
    <property type="project" value="TreeGrafter"/>
</dbReference>
<dbReference type="OrthoDB" id="10020333at2759"/>
<feature type="binding site" evidence="7">
    <location>
        <position position="49"/>
    </location>
    <ligand>
        <name>ATP</name>
        <dbReference type="ChEBI" id="CHEBI:30616"/>
    </ligand>
</feature>
<accession>A0A090L2V6</accession>
<keyword evidence="6 7" id="KW-0067">ATP-binding</keyword>
<sequence length="430" mass="49921">MESKREPDNPRKIQEIVANFDVGELLGSGSFGAVWKIRNKKTHDYFALKLSAETAYPVSMKCEVEVLKRCNGSCNLPKPYYFGKWNHQYYIIMNYLPHDDFMEILYSFTNKEILDYAKNLFIALEYLHCRNIIHRDVKPGNFLYNKREKKYMLVDFGLASIYKPYEENVLTPVQVNLDNKRDSTVKRKLSNTEAELEGYCENVKRRNVNNIDEIDKKFSTKVKNVCDCYGKPLYCSKCKSLPKFSYCRSGTNGYRAPETMLFCKDQTTKVDIWSAGCTILGVACQLPSFFRPVDELQALFQYASIVGTDDLKRAADYWNVDLLMSLNFKRKSFFLITKAMKAKSINSIKNLTETGCSQCKSYLNDNPEGICVCFRDDSTLIYEDEYEEIVVKIINWCLISHPKIRFSAKDLLGCIEDYEKLIEEKKCKKE</sequence>
<dbReference type="WormBase" id="SRAE_1000071500">
    <property type="protein sequence ID" value="SRP12285"/>
    <property type="gene ID" value="WBGene00257312"/>
</dbReference>
<dbReference type="EC" id="2.7.11.1" evidence="1"/>
<dbReference type="AlphaFoldDB" id="A0A090L2V6"/>
<dbReference type="InterPro" id="IPR011009">
    <property type="entry name" value="Kinase-like_dom_sf"/>
</dbReference>
<keyword evidence="10" id="KW-0132">Cell division</keyword>
<dbReference type="WBParaSite" id="SRAE_1000071500.1">
    <property type="protein sequence ID" value="SRAE_1000071500.1"/>
    <property type="gene ID" value="WBGene00257312"/>
</dbReference>
<evidence type="ECO:0000256" key="5">
    <source>
        <dbReference type="ARBA" id="ARBA00022777"/>
    </source>
</evidence>
<feature type="domain" description="Protein kinase" evidence="9">
    <location>
        <begin position="20"/>
        <end position="421"/>
    </location>
</feature>
<dbReference type="Gene3D" id="3.30.200.20">
    <property type="entry name" value="Phosphorylase Kinase, domain 1"/>
    <property type="match status" value="1"/>
</dbReference>
<evidence type="ECO:0000256" key="7">
    <source>
        <dbReference type="PROSITE-ProRule" id="PRU10141"/>
    </source>
</evidence>
<evidence type="ECO:0000256" key="4">
    <source>
        <dbReference type="ARBA" id="ARBA00022741"/>
    </source>
</evidence>
<dbReference type="GO" id="GO:0005524">
    <property type="term" value="F:ATP binding"/>
    <property type="evidence" value="ECO:0007669"/>
    <property type="project" value="UniProtKB-UniRule"/>
</dbReference>
<evidence type="ECO:0000313" key="12">
    <source>
        <dbReference type="WBParaSite" id="SRAE_1000071500.1"/>
    </source>
</evidence>
<evidence type="ECO:0000259" key="9">
    <source>
        <dbReference type="PROSITE" id="PS50011"/>
    </source>
</evidence>
<name>A0A090L2V6_STRRB</name>
<reference evidence="10 11" key="1">
    <citation type="submission" date="2014-09" db="EMBL/GenBank/DDBJ databases">
        <authorList>
            <person name="Martin A.A."/>
        </authorList>
    </citation>
    <scope>NUCLEOTIDE SEQUENCE</scope>
    <source>
        <strain evidence="11">ED321</strain>
        <strain evidence="10">ED321 Heterogonic</strain>
    </source>
</reference>
<dbReference type="InterPro" id="IPR008271">
    <property type="entry name" value="Ser/Thr_kinase_AS"/>
</dbReference>
<dbReference type="EMBL" id="LN609528">
    <property type="protein sequence ID" value="CEF62442.1"/>
    <property type="molecule type" value="Genomic_DNA"/>
</dbReference>
<evidence type="ECO:0000313" key="10">
    <source>
        <dbReference type="EMBL" id="CEF62442.1"/>
    </source>
</evidence>
<dbReference type="Pfam" id="PF00069">
    <property type="entry name" value="Pkinase"/>
    <property type="match status" value="2"/>
</dbReference>
<keyword evidence="5 10" id="KW-0418">Kinase</keyword>
<dbReference type="GO" id="GO:0004674">
    <property type="term" value="F:protein serine/threonine kinase activity"/>
    <property type="evidence" value="ECO:0007669"/>
    <property type="project" value="UniProtKB-KW"/>
</dbReference>
<gene>
    <name evidence="10 12 13" type="ORF">SRAE_1000071500</name>
</gene>
<dbReference type="CTD" id="36374807"/>
<keyword evidence="11" id="KW-1185">Reference proteome</keyword>
<evidence type="ECO:0000256" key="8">
    <source>
        <dbReference type="RuleBase" id="RU000304"/>
    </source>
</evidence>
<protein>
    <recommendedName>
        <fullName evidence="1">non-specific serine/threonine protein kinase</fullName>
        <ecNumber evidence="1">2.7.11.1</ecNumber>
    </recommendedName>
</protein>
<evidence type="ECO:0000256" key="3">
    <source>
        <dbReference type="ARBA" id="ARBA00022679"/>
    </source>
</evidence>
<dbReference type="InterPro" id="IPR000719">
    <property type="entry name" value="Prot_kinase_dom"/>
</dbReference>
<dbReference type="PROSITE" id="PS00108">
    <property type="entry name" value="PROTEIN_KINASE_ST"/>
    <property type="match status" value="1"/>
</dbReference>
<reference evidence="12" key="2">
    <citation type="submission" date="2020-12" db="UniProtKB">
        <authorList>
            <consortium name="WormBaseParasite"/>
        </authorList>
    </citation>
    <scope>IDENTIFICATION</scope>
</reference>
<keyword evidence="4 7" id="KW-0547">Nucleotide-binding</keyword>
<keyword evidence="2 8" id="KW-0723">Serine/threonine-protein kinase</keyword>
<dbReference type="SMART" id="SM00220">
    <property type="entry name" value="S_TKc"/>
    <property type="match status" value="1"/>
</dbReference>
<organism evidence="10">
    <name type="scientific">Strongyloides ratti</name>
    <name type="common">Parasitic roundworm</name>
    <dbReference type="NCBI Taxonomy" id="34506"/>
    <lineage>
        <taxon>Eukaryota</taxon>
        <taxon>Metazoa</taxon>
        <taxon>Ecdysozoa</taxon>
        <taxon>Nematoda</taxon>
        <taxon>Chromadorea</taxon>
        <taxon>Rhabditida</taxon>
        <taxon>Tylenchina</taxon>
        <taxon>Panagrolaimomorpha</taxon>
        <taxon>Strongyloidoidea</taxon>
        <taxon>Strongyloididae</taxon>
        <taxon>Strongyloides</taxon>
    </lineage>
</organism>
<dbReference type="InterPro" id="IPR017441">
    <property type="entry name" value="Protein_kinase_ATP_BS"/>
</dbReference>
<dbReference type="GeneID" id="36374807"/>
<dbReference type="PANTHER" id="PTHR44167">
    <property type="entry name" value="OVARIAN-SPECIFIC SERINE/THREONINE-PROTEIN KINASE LOK-RELATED"/>
    <property type="match status" value="1"/>
</dbReference>
<dbReference type="Proteomes" id="UP000035682">
    <property type="component" value="Unplaced"/>
</dbReference>
<comment type="similarity">
    <text evidence="8">Belongs to the protein kinase superfamily.</text>
</comment>
<proteinExistence type="inferred from homology"/>
<dbReference type="PROSITE" id="PS00107">
    <property type="entry name" value="PROTEIN_KINASE_ATP"/>
    <property type="match status" value="1"/>
</dbReference>
<dbReference type="GO" id="GO:0005634">
    <property type="term" value="C:nucleus"/>
    <property type="evidence" value="ECO:0007669"/>
    <property type="project" value="TreeGrafter"/>
</dbReference>